<protein>
    <submittedName>
        <fullName evidence="1">Uncharacterized protein</fullName>
    </submittedName>
</protein>
<evidence type="ECO:0000313" key="2">
    <source>
        <dbReference type="Proteomes" id="UP001163603"/>
    </source>
</evidence>
<comment type="caution">
    <text evidence="1">The sequence shown here is derived from an EMBL/GenBank/DDBJ whole genome shotgun (WGS) entry which is preliminary data.</text>
</comment>
<evidence type="ECO:0000313" key="1">
    <source>
        <dbReference type="EMBL" id="KAJ0014047.1"/>
    </source>
</evidence>
<sequence length="168" mass="18695">MNHPNSTLILLSIALTFFIIKVDASQPSIYDHLKSNGLPMGLFPKGINDYYVDPASGFFQINLTQPCNAKFENQLHYDFNVSGQLSFGKIGELSGVTQQELFLWFPVKGIRVDVPSSGLIYFDVGVVDKQFSLSLFENPRDCTAVDPDDHHDHDDDDHGSKVGGFEVL</sequence>
<organism evidence="1 2">
    <name type="scientific">Pistacia integerrima</name>
    <dbReference type="NCBI Taxonomy" id="434235"/>
    <lineage>
        <taxon>Eukaryota</taxon>
        <taxon>Viridiplantae</taxon>
        <taxon>Streptophyta</taxon>
        <taxon>Embryophyta</taxon>
        <taxon>Tracheophyta</taxon>
        <taxon>Spermatophyta</taxon>
        <taxon>Magnoliopsida</taxon>
        <taxon>eudicotyledons</taxon>
        <taxon>Gunneridae</taxon>
        <taxon>Pentapetalae</taxon>
        <taxon>rosids</taxon>
        <taxon>malvids</taxon>
        <taxon>Sapindales</taxon>
        <taxon>Anacardiaceae</taxon>
        <taxon>Pistacia</taxon>
    </lineage>
</organism>
<gene>
    <name evidence="1" type="ORF">Pint_21200</name>
</gene>
<dbReference type="Proteomes" id="UP001163603">
    <property type="component" value="Chromosome 13"/>
</dbReference>
<keyword evidence="2" id="KW-1185">Reference proteome</keyword>
<accession>A0ACC0XA82</accession>
<reference evidence="2" key="1">
    <citation type="journal article" date="2023" name="G3 (Bethesda)">
        <title>Genome assembly and association tests identify interacting loci associated with vigor, precocity, and sex in interspecific pistachio rootstocks.</title>
        <authorList>
            <person name="Palmer W."/>
            <person name="Jacygrad E."/>
            <person name="Sagayaradj S."/>
            <person name="Cavanaugh K."/>
            <person name="Han R."/>
            <person name="Bertier L."/>
            <person name="Beede B."/>
            <person name="Kafkas S."/>
            <person name="Golino D."/>
            <person name="Preece J."/>
            <person name="Michelmore R."/>
        </authorList>
    </citation>
    <scope>NUCLEOTIDE SEQUENCE [LARGE SCALE GENOMIC DNA]</scope>
</reference>
<proteinExistence type="predicted"/>
<dbReference type="EMBL" id="CM047748">
    <property type="protein sequence ID" value="KAJ0014047.1"/>
    <property type="molecule type" value="Genomic_DNA"/>
</dbReference>
<name>A0ACC0XA82_9ROSI</name>